<dbReference type="RefSeq" id="WP_114841568.1">
    <property type="nucleotide sequence ID" value="NZ_CP031219.1"/>
</dbReference>
<organism evidence="1 2">
    <name type="scientific">Malaciobacter mytili LMG 24559</name>
    <dbReference type="NCBI Taxonomy" id="1032238"/>
    <lineage>
        <taxon>Bacteria</taxon>
        <taxon>Pseudomonadati</taxon>
        <taxon>Campylobacterota</taxon>
        <taxon>Epsilonproteobacteria</taxon>
        <taxon>Campylobacterales</taxon>
        <taxon>Arcobacteraceae</taxon>
        <taxon>Malaciobacter</taxon>
    </lineage>
</organism>
<protein>
    <submittedName>
        <fullName evidence="1">Tat pathway signal protein</fullName>
    </submittedName>
</protein>
<reference evidence="1 2" key="1">
    <citation type="submission" date="2017-09" db="EMBL/GenBank/DDBJ databases">
        <title>Genomics of the genus Arcobacter.</title>
        <authorList>
            <person name="Perez-Cataluna A."/>
            <person name="Figueras M.J."/>
            <person name="Salas-Masso N."/>
        </authorList>
    </citation>
    <scope>NUCLEOTIDE SEQUENCE [LARGE SCALE GENOMIC DNA]</scope>
    <source>
        <strain evidence="1 2">CECT 7386</strain>
    </source>
</reference>
<sequence>MQSDRRQFVKKSAMVVGASVAVGATTLAASGKSYKTADSNGVVVGNSPKKEITYKKTQAWEDYYNQAK</sequence>
<dbReference type="KEGG" id="amyt:AMYT_1119"/>
<evidence type="ECO:0000313" key="1">
    <source>
        <dbReference type="EMBL" id="RXK12047.1"/>
    </source>
</evidence>
<gene>
    <name evidence="1" type="ORF">CP985_14635</name>
</gene>
<proteinExistence type="predicted"/>
<keyword evidence="2" id="KW-1185">Reference proteome</keyword>
<accession>A0AAX2AB44</accession>
<dbReference type="Proteomes" id="UP000290092">
    <property type="component" value="Unassembled WGS sequence"/>
</dbReference>
<dbReference type="EMBL" id="NXID01000094">
    <property type="protein sequence ID" value="RXK12047.1"/>
    <property type="molecule type" value="Genomic_DNA"/>
</dbReference>
<name>A0AAX2AB44_9BACT</name>
<dbReference type="InterPro" id="IPR006311">
    <property type="entry name" value="TAT_signal"/>
</dbReference>
<evidence type="ECO:0000313" key="2">
    <source>
        <dbReference type="Proteomes" id="UP000290092"/>
    </source>
</evidence>
<comment type="caution">
    <text evidence="1">The sequence shown here is derived from an EMBL/GenBank/DDBJ whole genome shotgun (WGS) entry which is preliminary data.</text>
</comment>
<dbReference type="PROSITE" id="PS51318">
    <property type="entry name" value="TAT"/>
    <property type="match status" value="1"/>
</dbReference>
<dbReference type="AlphaFoldDB" id="A0AAX2AB44"/>